<dbReference type="Proteomes" id="UP000192660">
    <property type="component" value="Unassembled WGS sequence"/>
</dbReference>
<dbReference type="SUPFAM" id="SSF53335">
    <property type="entry name" value="S-adenosyl-L-methionine-dependent methyltransferases"/>
    <property type="match status" value="1"/>
</dbReference>
<evidence type="ECO:0000313" key="2">
    <source>
        <dbReference type="EMBL" id="SMC03917.1"/>
    </source>
</evidence>
<dbReference type="InterPro" id="IPR001173">
    <property type="entry name" value="Glyco_trans_2-like"/>
</dbReference>
<name>A0A1W1WCA8_SULTA</name>
<protein>
    <submittedName>
        <fullName evidence="2">Glycosyltransferase, GT2 family</fullName>
    </submittedName>
</protein>
<keyword evidence="3" id="KW-1185">Reference proteome</keyword>
<dbReference type="SUPFAM" id="SSF53448">
    <property type="entry name" value="Nucleotide-diphospho-sugar transferases"/>
    <property type="match status" value="1"/>
</dbReference>
<reference evidence="3" key="1">
    <citation type="submission" date="2017-04" db="EMBL/GenBank/DDBJ databases">
        <authorList>
            <person name="Varghese N."/>
            <person name="Submissions S."/>
        </authorList>
    </citation>
    <scope>NUCLEOTIDE SEQUENCE [LARGE SCALE GENOMIC DNA]</scope>
    <source>
        <strain evidence="3">DSM 9293</strain>
    </source>
</reference>
<evidence type="ECO:0000313" key="3">
    <source>
        <dbReference type="Proteomes" id="UP000192660"/>
    </source>
</evidence>
<dbReference type="AlphaFoldDB" id="A0A1W1WCA8"/>
<dbReference type="PANTHER" id="PTHR43179">
    <property type="entry name" value="RHAMNOSYLTRANSFERASE WBBL"/>
    <property type="match status" value="1"/>
</dbReference>
<evidence type="ECO:0000259" key="1">
    <source>
        <dbReference type="Pfam" id="PF00535"/>
    </source>
</evidence>
<sequence>MSFNPLAYDGIWMWPARRTNSTSWHEHIPLAFTLGTLLRPHVFVELGTNKGDSYFAFCQAVERFHDSTRCYAVDTWSDDGHTGGDNVFYEVRWYNEAHYSSFSTLLRMTFDEALGCFDNGQIDLLHIYGPDTYDEARHHFDAWMPKMSGRGVVLLHGIAAESGDGGIRKLWEEIKMQFPSFQFSHSSGLGIVAVGPEIPAIVATWVHANDEEASRIRRFYTYLGEAVTHRAKPLCSIVIPQYGHAELTIQCIQSLQQTLLSRYNYEIIVVDDGSEDESATKIKAVFGETVRVVEYEPNLGFASACNRGASATSGTYLVFLNNDTITQQDWLGPMLRAIQDPQNGLIGAKLIRLNGSVQHAGVWFHQTEWGPLTALERQGNSPQAPELMQSCAVPAVTGACVLVRRDDFFAVSGFDETYPNDLEDTDLCLKIAQKGLRIWYEASAEIIHIETATRGRTSDRYPVSSGIFYRKWLSNGFFNLKLADPREPSGGDRPTNYIVWAKQNRPRAWQAIQTIAGLWTLQDRLVLIDGGSTDGTRELMENIARNNPAIVRMFSSPTFSSAPEMLSWVFHNVDLLAHDSIVWVPQSGIGNVEEWKQQIMRWRQMSGTPVLYL</sequence>
<organism evidence="2 3">
    <name type="scientific">Sulfobacillus thermosulfidooxidans (strain DSM 9293 / VKM B-1269 / AT-1)</name>
    <dbReference type="NCBI Taxonomy" id="929705"/>
    <lineage>
        <taxon>Bacteria</taxon>
        <taxon>Bacillati</taxon>
        <taxon>Bacillota</taxon>
        <taxon>Clostridia</taxon>
        <taxon>Eubacteriales</taxon>
        <taxon>Clostridiales Family XVII. Incertae Sedis</taxon>
        <taxon>Sulfobacillus</taxon>
    </lineage>
</organism>
<dbReference type="EMBL" id="FWWY01000001">
    <property type="protein sequence ID" value="SMC03917.1"/>
    <property type="molecule type" value="Genomic_DNA"/>
</dbReference>
<dbReference type="Pfam" id="PF00535">
    <property type="entry name" value="Glycos_transf_2"/>
    <property type="match status" value="1"/>
</dbReference>
<dbReference type="Gene3D" id="3.90.550.10">
    <property type="entry name" value="Spore Coat Polysaccharide Biosynthesis Protein SpsA, Chain A"/>
    <property type="match status" value="1"/>
</dbReference>
<gene>
    <name evidence="2" type="ORF">SAMN00768000_1353</name>
</gene>
<keyword evidence="2" id="KW-0808">Transferase</keyword>
<dbReference type="InterPro" id="IPR029044">
    <property type="entry name" value="Nucleotide-diphossugar_trans"/>
</dbReference>
<feature type="domain" description="Glycosyltransferase 2-like" evidence="1">
    <location>
        <begin position="236"/>
        <end position="356"/>
    </location>
</feature>
<dbReference type="Gene3D" id="3.40.50.150">
    <property type="entry name" value="Vaccinia Virus protein VP39"/>
    <property type="match status" value="1"/>
</dbReference>
<accession>A0A1W1WCA8</accession>
<dbReference type="GO" id="GO:0016740">
    <property type="term" value="F:transferase activity"/>
    <property type="evidence" value="ECO:0007669"/>
    <property type="project" value="UniProtKB-KW"/>
</dbReference>
<proteinExistence type="predicted"/>
<dbReference type="OrthoDB" id="9179784at2"/>
<dbReference type="PANTHER" id="PTHR43179:SF7">
    <property type="entry name" value="RHAMNOSYLTRANSFERASE WBBL"/>
    <property type="match status" value="1"/>
</dbReference>
<dbReference type="CDD" id="cd04186">
    <property type="entry name" value="GT_2_like_c"/>
    <property type="match status" value="1"/>
</dbReference>
<dbReference type="InterPro" id="IPR029063">
    <property type="entry name" value="SAM-dependent_MTases_sf"/>
</dbReference>
<dbReference type="Pfam" id="PF13578">
    <property type="entry name" value="Methyltransf_24"/>
    <property type="match status" value="1"/>
</dbReference>
<dbReference type="RefSeq" id="WP_084661100.1">
    <property type="nucleotide sequence ID" value="NZ_FWWY01000001.1"/>
</dbReference>